<evidence type="ECO:0000313" key="2">
    <source>
        <dbReference type="EMBL" id="TGO81115.1"/>
    </source>
</evidence>
<feature type="compositionally biased region" description="Polar residues" evidence="1">
    <location>
        <begin position="302"/>
        <end position="313"/>
    </location>
</feature>
<sequence length="383" mass="44498">MAHTFQPPSTTPADVSTPQGLRNHIRTVFADWPRLAHELLHVADERLRDPSLNFDAELQNEVAARHALEIQSREQVQMIANQQLQLSQVPDITTKSKHPYQPRQTFKNPKPFKAETVSALTRKDEYCAWKQDLQFCWAIDSTALDTERKKLFHMVSLLKGKARQKQRKDIDDIIQDKSAYTTTELFFEKLDSFHISVESEREAALQFDKLKMQGKQGFLAFYAQLEYLGNACYKSPQGMVLAMKQKVTEELRLMFLRDGNPCANDDLDGWKRKFQVWYQNCREYEYYNGAPTKVIYPRPFVASTSTQPTPNDSTKLDTFRTQNRKQQRQRELRLGLCHYCKKSGHSVWECEAKKQADTKRAARGYLPIFQGDGYNQAFGRGYF</sequence>
<evidence type="ECO:0000256" key="1">
    <source>
        <dbReference type="SAM" id="MobiDB-lite"/>
    </source>
</evidence>
<keyword evidence="3" id="KW-1185">Reference proteome</keyword>
<organism evidence="2 3">
    <name type="scientific">Botrytis porri</name>
    <dbReference type="NCBI Taxonomy" id="87229"/>
    <lineage>
        <taxon>Eukaryota</taxon>
        <taxon>Fungi</taxon>
        <taxon>Dikarya</taxon>
        <taxon>Ascomycota</taxon>
        <taxon>Pezizomycotina</taxon>
        <taxon>Leotiomycetes</taxon>
        <taxon>Helotiales</taxon>
        <taxon>Sclerotiniaceae</taxon>
        <taxon>Botrytis</taxon>
    </lineage>
</organism>
<accession>A0A4Z1K5C5</accession>
<feature type="region of interest" description="Disordered" evidence="1">
    <location>
        <begin position="302"/>
        <end position="324"/>
    </location>
</feature>
<dbReference type="Proteomes" id="UP000297280">
    <property type="component" value="Unassembled WGS sequence"/>
</dbReference>
<comment type="caution">
    <text evidence="2">The sequence shown here is derived from an EMBL/GenBank/DDBJ whole genome shotgun (WGS) entry which is preliminary data.</text>
</comment>
<dbReference type="AlphaFoldDB" id="A0A4Z1K5C5"/>
<dbReference type="EMBL" id="PQXO01001334">
    <property type="protein sequence ID" value="TGO81115.1"/>
    <property type="molecule type" value="Genomic_DNA"/>
</dbReference>
<protein>
    <submittedName>
        <fullName evidence="2">Uncharacterized protein</fullName>
    </submittedName>
</protein>
<gene>
    <name evidence="2" type="ORF">BPOR_1342g00020</name>
</gene>
<dbReference type="SUPFAM" id="SSF57756">
    <property type="entry name" value="Retrovirus zinc finger-like domains"/>
    <property type="match status" value="1"/>
</dbReference>
<dbReference type="GO" id="GO:0008270">
    <property type="term" value="F:zinc ion binding"/>
    <property type="evidence" value="ECO:0007669"/>
    <property type="project" value="InterPro"/>
</dbReference>
<dbReference type="GO" id="GO:0003676">
    <property type="term" value="F:nucleic acid binding"/>
    <property type="evidence" value="ECO:0007669"/>
    <property type="project" value="InterPro"/>
</dbReference>
<dbReference type="InterPro" id="IPR036875">
    <property type="entry name" value="Znf_CCHC_sf"/>
</dbReference>
<reference evidence="2 3" key="1">
    <citation type="submission" date="2017-12" db="EMBL/GenBank/DDBJ databases">
        <title>Comparative genomics of Botrytis spp.</title>
        <authorList>
            <person name="Valero-Jimenez C.A."/>
            <person name="Tapia P."/>
            <person name="Veloso J."/>
            <person name="Silva-Moreno E."/>
            <person name="Staats M."/>
            <person name="Valdes J.H."/>
            <person name="Van Kan J.A.L."/>
        </authorList>
    </citation>
    <scope>NUCLEOTIDE SEQUENCE [LARGE SCALE GENOMIC DNA]</scope>
    <source>
        <strain evidence="2 3">MUCL3349</strain>
    </source>
</reference>
<evidence type="ECO:0000313" key="3">
    <source>
        <dbReference type="Proteomes" id="UP000297280"/>
    </source>
</evidence>
<proteinExistence type="predicted"/>
<name>A0A4Z1K5C5_9HELO</name>